<evidence type="ECO:0000256" key="1">
    <source>
        <dbReference type="SAM" id="MobiDB-lite"/>
    </source>
</evidence>
<proteinExistence type="predicted"/>
<dbReference type="InterPro" id="IPR011037">
    <property type="entry name" value="Pyrv_Knase-like_insert_dom_sf"/>
</dbReference>
<reference evidence="4" key="1">
    <citation type="journal article" date="2019" name="Int. J. Syst. Evol. Microbiol.">
        <title>The Global Catalogue of Microorganisms (GCM) 10K type strain sequencing project: providing services to taxonomists for standard genome sequencing and annotation.</title>
        <authorList>
            <consortium name="The Broad Institute Genomics Platform"/>
            <consortium name="The Broad Institute Genome Sequencing Center for Infectious Disease"/>
            <person name="Wu L."/>
            <person name="Ma J."/>
        </authorList>
    </citation>
    <scope>NUCLEOTIDE SEQUENCE [LARGE SCALE GENOMIC DNA]</scope>
    <source>
        <strain evidence="4">IBRC-M 10908</strain>
    </source>
</reference>
<evidence type="ECO:0000313" key="4">
    <source>
        <dbReference type="Proteomes" id="UP001595823"/>
    </source>
</evidence>
<dbReference type="Pfam" id="PF03473">
    <property type="entry name" value="MOSC"/>
    <property type="match status" value="1"/>
</dbReference>
<name>A0ABV8TZS1_9ACTN</name>
<feature type="compositionally biased region" description="Low complexity" evidence="1">
    <location>
        <begin position="31"/>
        <end position="43"/>
    </location>
</feature>
<dbReference type="InterPro" id="IPR005302">
    <property type="entry name" value="MoCF_Sase_C"/>
</dbReference>
<sequence>MHAVSVNIARPRSNPWKSAAKTGIDKRPVTGPVAVSAPDSPSGSGAGGDFIGDREHHGGPAQAVYAYASEDYGFFSELLGRDLGPGRFGENLTTEGVDLNSLVLGQRIRVGPSVVLEATGPRIPCGTFRGWMDVPGWLKTFTAEERPGTYFAVAEAGEIRAGDAITVLGEPGHGVTVARFFRAYMRDREELRRIAEPPGLPEYTKQELAEALNPAP</sequence>
<keyword evidence="4" id="KW-1185">Reference proteome</keyword>
<dbReference type="Gene3D" id="2.40.33.20">
    <property type="entry name" value="PK beta-barrel domain-like"/>
    <property type="match status" value="1"/>
</dbReference>
<feature type="region of interest" description="Disordered" evidence="1">
    <location>
        <begin position="11"/>
        <end position="55"/>
    </location>
</feature>
<dbReference type="PANTHER" id="PTHR30212:SF2">
    <property type="entry name" value="PROTEIN YIIM"/>
    <property type="match status" value="1"/>
</dbReference>
<feature type="domain" description="MOSC" evidence="2">
    <location>
        <begin position="27"/>
        <end position="168"/>
    </location>
</feature>
<evidence type="ECO:0000313" key="3">
    <source>
        <dbReference type="EMBL" id="MFC4335959.1"/>
    </source>
</evidence>
<comment type="caution">
    <text evidence="3">The sequence shown here is derived from an EMBL/GenBank/DDBJ whole genome shotgun (WGS) entry which is preliminary data.</text>
</comment>
<dbReference type="EMBL" id="JBHSDK010000015">
    <property type="protein sequence ID" value="MFC4335959.1"/>
    <property type="molecule type" value="Genomic_DNA"/>
</dbReference>
<dbReference type="InterPro" id="IPR052353">
    <property type="entry name" value="Benzoxazolinone_Detox_Enz"/>
</dbReference>
<dbReference type="PANTHER" id="PTHR30212">
    <property type="entry name" value="PROTEIN YIIM"/>
    <property type="match status" value="1"/>
</dbReference>
<protein>
    <submittedName>
        <fullName evidence="3">MOSC domain-containing protein</fullName>
    </submittedName>
</protein>
<dbReference type="PROSITE" id="PS51340">
    <property type="entry name" value="MOSC"/>
    <property type="match status" value="1"/>
</dbReference>
<accession>A0ABV8TZS1</accession>
<dbReference type="SUPFAM" id="SSF50800">
    <property type="entry name" value="PK beta-barrel domain-like"/>
    <property type="match status" value="1"/>
</dbReference>
<dbReference type="Proteomes" id="UP001595823">
    <property type="component" value="Unassembled WGS sequence"/>
</dbReference>
<dbReference type="RefSeq" id="WP_380621326.1">
    <property type="nucleotide sequence ID" value="NZ_JBHSDK010000015.1"/>
</dbReference>
<organism evidence="3 4">
    <name type="scientific">Salininema proteolyticum</name>
    <dbReference type="NCBI Taxonomy" id="1607685"/>
    <lineage>
        <taxon>Bacteria</taxon>
        <taxon>Bacillati</taxon>
        <taxon>Actinomycetota</taxon>
        <taxon>Actinomycetes</taxon>
        <taxon>Glycomycetales</taxon>
        <taxon>Glycomycetaceae</taxon>
        <taxon>Salininema</taxon>
    </lineage>
</organism>
<gene>
    <name evidence="3" type="ORF">ACFPET_12165</name>
</gene>
<evidence type="ECO:0000259" key="2">
    <source>
        <dbReference type="PROSITE" id="PS51340"/>
    </source>
</evidence>